<dbReference type="GO" id="GO:0003677">
    <property type="term" value="F:DNA binding"/>
    <property type="evidence" value="ECO:0007669"/>
    <property type="project" value="UniProtKB-KW"/>
</dbReference>
<dbReference type="Pfam" id="PF00196">
    <property type="entry name" value="GerE"/>
    <property type="match status" value="1"/>
</dbReference>
<evidence type="ECO:0000259" key="5">
    <source>
        <dbReference type="SMART" id="SM00421"/>
    </source>
</evidence>
<dbReference type="AlphaFoldDB" id="A0A2R4M1V4"/>
<dbReference type="PRINTS" id="PR00038">
    <property type="entry name" value="HTHLUXR"/>
</dbReference>
<evidence type="ECO:0000256" key="3">
    <source>
        <dbReference type="ARBA" id="ARBA00023163"/>
    </source>
</evidence>
<keyword evidence="2" id="KW-0238">DNA-binding</keyword>
<reference evidence="6 7" key="1">
    <citation type="submission" date="2018-03" db="EMBL/GenBank/DDBJ databases">
        <title>The Complete Genome of Celeribacter baekdonensis strain LH4, a Thiosulfate-Oxidizing Alphaproteobacterium Isolated from Gulf of Mexico Continental Slope Sediments.</title>
        <authorList>
            <person name="Flood B.E."/>
            <person name="Bailey J.V."/>
            <person name="Leprich D."/>
        </authorList>
    </citation>
    <scope>NUCLEOTIDE SEQUENCE [LARGE SCALE GENOMIC DNA]</scope>
    <source>
        <strain evidence="6 7">LH4</strain>
    </source>
</reference>
<dbReference type="InterPro" id="IPR036388">
    <property type="entry name" value="WH-like_DNA-bd_sf"/>
</dbReference>
<keyword evidence="3" id="KW-0804">Transcription</keyword>
<evidence type="ECO:0000313" key="6">
    <source>
        <dbReference type="EMBL" id="AVW91143.1"/>
    </source>
</evidence>
<dbReference type="InterPro" id="IPR016032">
    <property type="entry name" value="Sig_transdc_resp-reg_C-effctor"/>
</dbReference>
<dbReference type="SUPFAM" id="SSF46894">
    <property type="entry name" value="C-terminal effector domain of the bipartite response regulators"/>
    <property type="match status" value="1"/>
</dbReference>
<gene>
    <name evidence="6" type="ORF">DA792_08620</name>
</gene>
<dbReference type="Gene3D" id="1.10.10.10">
    <property type="entry name" value="Winged helix-like DNA-binding domain superfamily/Winged helix DNA-binding domain"/>
    <property type="match status" value="1"/>
</dbReference>
<dbReference type="SMART" id="SM00421">
    <property type="entry name" value="HTH_LUXR"/>
    <property type="match status" value="1"/>
</dbReference>
<dbReference type="KEGG" id="cbak:DA792_08620"/>
<dbReference type="EMBL" id="CP028475">
    <property type="protein sequence ID" value="AVW91143.1"/>
    <property type="molecule type" value="Genomic_DNA"/>
</dbReference>
<dbReference type="InterPro" id="IPR000792">
    <property type="entry name" value="Tscrpt_reg_LuxR_C"/>
</dbReference>
<dbReference type="GO" id="GO:0006355">
    <property type="term" value="P:regulation of DNA-templated transcription"/>
    <property type="evidence" value="ECO:0007669"/>
    <property type="project" value="InterPro"/>
</dbReference>
<name>A0A2R4M1V4_9RHOB</name>
<feature type="region of interest" description="Disordered" evidence="4">
    <location>
        <begin position="1"/>
        <end position="23"/>
    </location>
</feature>
<evidence type="ECO:0000256" key="4">
    <source>
        <dbReference type="SAM" id="MobiDB-lite"/>
    </source>
</evidence>
<evidence type="ECO:0000313" key="7">
    <source>
        <dbReference type="Proteomes" id="UP000241447"/>
    </source>
</evidence>
<accession>A0A2R4M1V4</accession>
<dbReference type="Proteomes" id="UP000241447">
    <property type="component" value="Chromosome"/>
</dbReference>
<dbReference type="CDD" id="cd06170">
    <property type="entry name" value="LuxR_C_like"/>
    <property type="match status" value="1"/>
</dbReference>
<evidence type="ECO:0000256" key="1">
    <source>
        <dbReference type="ARBA" id="ARBA00023015"/>
    </source>
</evidence>
<protein>
    <recommendedName>
        <fullName evidence="5">HTH luxR-type domain-containing protein</fullName>
    </recommendedName>
</protein>
<organism evidence="6 7">
    <name type="scientific">Celeribacter baekdonensis</name>
    <dbReference type="NCBI Taxonomy" id="875171"/>
    <lineage>
        <taxon>Bacteria</taxon>
        <taxon>Pseudomonadati</taxon>
        <taxon>Pseudomonadota</taxon>
        <taxon>Alphaproteobacteria</taxon>
        <taxon>Rhodobacterales</taxon>
        <taxon>Roseobacteraceae</taxon>
        <taxon>Celeribacter</taxon>
    </lineage>
</organism>
<sequence>MHLQGPAAQMSQDRHSSYNTRMPPGAETTAIACLDVTPSARIVSRDHAAARFLKANRDFVRGQRQEYFTAQPANRFSNALRAACDDLQPRASILRAETAKATAPLQINILPFQPKLIRIVLFLPQSVGEAMPEAVPKLTSREKSVLRLAASGQRRDRIAFELNISLPTVDMHCRNLRQKLSALTTLEAVAIATKMHMLDL</sequence>
<feature type="domain" description="HTH luxR-type" evidence="5">
    <location>
        <begin position="135"/>
        <end position="192"/>
    </location>
</feature>
<dbReference type="PANTHER" id="PTHR44688:SF16">
    <property type="entry name" value="DNA-BINDING TRANSCRIPTIONAL ACTIVATOR DEVR_DOSR"/>
    <property type="match status" value="1"/>
</dbReference>
<evidence type="ECO:0000256" key="2">
    <source>
        <dbReference type="ARBA" id="ARBA00023125"/>
    </source>
</evidence>
<keyword evidence="1" id="KW-0805">Transcription regulation</keyword>
<proteinExistence type="predicted"/>
<dbReference type="PANTHER" id="PTHR44688">
    <property type="entry name" value="DNA-BINDING TRANSCRIPTIONAL ACTIVATOR DEVR_DOSR"/>
    <property type="match status" value="1"/>
</dbReference>